<dbReference type="GO" id="GO:0046983">
    <property type="term" value="F:protein dimerization activity"/>
    <property type="evidence" value="ECO:0007669"/>
    <property type="project" value="InterPro"/>
</dbReference>
<keyword evidence="2" id="KW-0479">Metal-binding</keyword>
<dbReference type="PROSITE" id="PS50808">
    <property type="entry name" value="ZF_BED"/>
    <property type="match status" value="1"/>
</dbReference>
<dbReference type="SUPFAM" id="SSF53098">
    <property type="entry name" value="Ribonuclease H-like"/>
    <property type="match status" value="1"/>
</dbReference>
<evidence type="ECO:0000256" key="3">
    <source>
        <dbReference type="ARBA" id="ARBA00022771"/>
    </source>
</evidence>
<dbReference type="PANTHER" id="PTHR46481:SF9">
    <property type="entry name" value="ZINC FINGER BED DOMAIN-CONTAINING PROTEIN 1-LIKE"/>
    <property type="match status" value="1"/>
</dbReference>
<dbReference type="InterPro" id="IPR012337">
    <property type="entry name" value="RNaseH-like_sf"/>
</dbReference>
<evidence type="ECO:0000256" key="4">
    <source>
        <dbReference type="ARBA" id="ARBA00022833"/>
    </source>
</evidence>
<evidence type="ECO:0000256" key="8">
    <source>
        <dbReference type="ARBA" id="ARBA00023242"/>
    </source>
</evidence>
<dbReference type="GO" id="GO:0008270">
    <property type="term" value="F:zinc ion binding"/>
    <property type="evidence" value="ECO:0007669"/>
    <property type="project" value="UniProtKB-KW"/>
</dbReference>
<organism evidence="11 12">
    <name type="scientific">Merluccius polli</name>
    <name type="common">Benguela hake</name>
    <name type="synonym">Merluccius cadenati</name>
    <dbReference type="NCBI Taxonomy" id="89951"/>
    <lineage>
        <taxon>Eukaryota</taxon>
        <taxon>Metazoa</taxon>
        <taxon>Chordata</taxon>
        <taxon>Craniata</taxon>
        <taxon>Vertebrata</taxon>
        <taxon>Euteleostomi</taxon>
        <taxon>Actinopterygii</taxon>
        <taxon>Neopterygii</taxon>
        <taxon>Teleostei</taxon>
        <taxon>Neoteleostei</taxon>
        <taxon>Acanthomorphata</taxon>
        <taxon>Zeiogadaria</taxon>
        <taxon>Gadariae</taxon>
        <taxon>Gadiformes</taxon>
        <taxon>Gadoidei</taxon>
        <taxon>Merlucciidae</taxon>
        <taxon>Merluccius</taxon>
    </lineage>
</organism>
<dbReference type="Pfam" id="PF05699">
    <property type="entry name" value="Dimer_Tnp_hAT"/>
    <property type="match status" value="1"/>
</dbReference>
<dbReference type="PANTHER" id="PTHR46481">
    <property type="entry name" value="ZINC FINGER BED DOMAIN-CONTAINING PROTEIN 4"/>
    <property type="match status" value="1"/>
</dbReference>
<dbReference type="GO" id="GO:0005634">
    <property type="term" value="C:nucleus"/>
    <property type="evidence" value="ECO:0007669"/>
    <property type="project" value="UniProtKB-SubCell"/>
</dbReference>
<dbReference type="GO" id="GO:0003677">
    <property type="term" value="F:DNA binding"/>
    <property type="evidence" value="ECO:0007669"/>
    <property type="project" value="UniProtKB-KW"/>
</dbReference>
<keyword evidence="7" id="KW-0804">Transcription</keyword>
<keyword evidence="3 9" id="KW-0863">Zinc-finger</keyword>
<evidence type="ECO:0000256" key="9">
    <source>
        <dbReference type="PROSITE-ProRule" id="PRU00027"/>
    </source>
</evidence>
<feature type="domain" description="BED-type" evidence="10">
    <location>
        <begin position="83"/>
        <end position="142"/>
    </location>
</feature>
<dbReference type="InterPro" id="IPR003656">
    <property type="entry name" value="Znf_BED"/>
</dbReference>
<accession>A0AA47MCF0</accession>
<name>A0AA47MCF0_MERPO</name>
<evidence type="ECO:0000256" key="1">
    <source>
        <dbReference type="ARBA" id="ARBA00004123"/>
    </source>
</evidence>
<protein>
    <submittedName>
        <fullName evidence="11">Zinc finger BED domain-containing protein 1</fullName>
    </submittedName>
</protein>
<evidence type="ECO:0000259" key="10">
    <source>
        <dbReference type="PROSITE" id="PS50808"/>
    </source>
</evidence>
<evidence type="ECO:0000256" key="2">
    <source>
        <dbReference type="ARBA" id="ARBA00022723"/>
    </source>
</evidence>
<dbReference type="InterPro" id="IPR052035">
    <property type="entry name" value="ZnF_BED_domain_contain"/>
</dbReference>
<evidence type="ECO:0000313" key="11">
    <source>
        <dbReference type="EMBL" id="KAK0137683.1"/>
    </source>
</evidence>
<dbReference type="Pfam" id="PF02892">
    <property type="entry name" value="zf-BED"/>
    <property type="match status" value="1"/>
</dbReference>
<comment type="subcellular location">
    <subcellularLocation>
        <location evidence="1">Nucleus</location>
    </subcellularLocation>
</comment>
<evidence type="ECO:0000313" key="12">
    <source>
        <dbReference type="Proteomes" id="UP001174136"/>
    </source>
</evidence>
<keyword evidence="5" id="KW-0805">Transcription regulation</keyword>
<evidence type="ECO:0000256" key="6">
    <source>
        <dbReference type="ARBA" id="ARBA00023125"/>
    </source>
</evidence>
<dbReference type="SUPFAM" id="SSF140996">
    <property type="entry name" value="Hermes dimerisation domain"/>
    <property type="match status" value="1"/>
</dbReference>
<keyword evidence="6" id="KW-0238">DNA-binding</keyword>
<dbReference type="Proteomes" id="UP001174136">
    <property type="component" value="Unassembled WGS sequence"/>
</dbReference>
<sequence length="493" mass="55779">MDSADLESVHATVWAQGTRIHQQEGQLSAVCVVVNKLKDRQQSFQALVGEEVGHLRTQIQQLSAASEPRAEQREEKMLIAKPNATAPVWEYFGLKTNEQGEPINTDEPVCRICSKVVATKKGNTTNLHAHLKHNHPTQFSQLGKKTAPRDADLSSRQSTLTEAFGRQSKYKRNSAKWCALTESVVRYIAKEMLPFNTVEKPAFREMLQTFDRQYELPVRKYMSQTAIPELYNRVKDDTLKEIKDIAFYSATTDMWSSSNMTPYMSLTIHYITADWTLHSKCLESRYVPDNHTVDTLAENLKAALADWGLDENKLACITTDNGANIVAAIRNLGWPWLNCFGHNLYLAVSHGLDSDKDRTARAIGLCRSLVNIFLMSWIKKRDLRKAQGEANLPQNSLVLAAVPKRVQADAELTKFLQEDTLDASSDPLMWWHDNQRRYPLMAKLAQKYMCICATSTSSERMFSTAGNIATPERSCLKPHKVNMLVFLARNLPN</sequence>
<comment type="caution">
    <text evidence="11">The sequence shown here is derived from an EMBL/GenBank/DDBJ whole genome shotgun (WGS) entry which is preliminary data.</text>
</comment>
<keyword evidence="4" id="KW-0862">Zinc</keyword>
<evidence type="ECO:0000256" key="7">
    <source>
        <dbReference type="ARBA" id="ARBA00023163"/>
    </source>
</evidence>
<evidence type="ECO:0000256" key="5">
    <source>
        <dbReference type="ARBA" id="ARBA00023015"/>
    </source>
</evidence>
<dbReference type="SUPFAM" id="SSF57667">
    <property type="entry name" value="beta-beta-alpha zinc fingers"/>
    <property type="match status" value="1"/>
</dbReference>
<dbReference type="EMBL" id="JAOPHQ010004857">
    <property type="protein sequence ID" value="KAK0137683.1"/>
    <property type="molecule type" value="Genomic_DNA"/>
</dbReference>
<dbReference type="AlphaFoldDB" id="A0AA47MCF0"/>
<keyword evidence="8" id="KW-0539">Nucleus</keyword>
<gene>
    <name evidence="11" type="primary">ZBED1_152</name>
    <name evidence="11" type="ORF">N1851_026113</name>
</gene>
<keyword evidence="12" id="KW-1185">Reference proteome</keyword>
<dbReference type="InterPro" id="IPR008906">
    <property type="entry name" value="HATC_C_dom"/>
</dbReference>
<reference evidence="11" key="1">
    <citation type="journal article" date="2023" name="Front. Mar. Sci.">
        <title>A new Merluccius polli reference genome to investigate the effects of global change in West African waters.</title>
        <authorList>
            <person name="Mateo J.L."/>
            <person name="Blanco-Fernandez C."/>
            <person name="Garcia-Vazquez E."/>
            <person name="Machado-Schiaffino G."/>
        </authorList>
    </citation>
    <scope>NUCLEOTIDE SEQUENCE</scope>
    <source>
        <strain evidence="11">C29</strain>
        <tissue evidence="11">Fin</tissue>
    </source>
</reference>
<dbReference type="SMART" id="SM00614">
    <property type="entry name" value="ZnF_BED"/>
    <property type="match status" value="1"/>
</dbReference>
<dbReference type="InterPro" id="IPR036236">
    <property type="entry name" value="Znf_C2H2_sf"/>
</dbReference>
<proteinExistence type="predicted"/>